<name>A0A225VAY8_9STRA</name>
<accession>A0A225VAY8</accession>
<dbReference type="Proteomes" id="UP000198211">
    <property type="component" value="Unassembled WGS sequence"/>
</dbReference>
<gene>
    <name evidence="1" type="ORF">PHMEG_00025890</name>
</gene>
<comment type="caution">
    <text evidence="1">The sequence shown here is derived from an EMBL/GenBank/DDBJ whole genome shotgun (WGS) entry which is preliminary data.</text>
</comment>
<dbReference type="SUPFAM" id="SSF57756">
    <property type="entry name" value="Retrovirus zinc finger-like domains"/>
    <property type="match status" value="1"/>
</dbReference>
<dbReference type="GO" id="GO:0003676">
    <property type="term" value="F:nucleic acid binding"/>
    <property type="evidence" value="ECO:0007669"/>
    <property type="project" value="InterPro"/>
</dbReference>
<proteinExistence type="predicted"/>
<evidence type="ECO:0008006" key="3">
    <source>
        <dbReference type="Google" id="ProtNLM"/>
    </source>
</evidence>
<organism evidence="1 2">
    <name type="scientific">Phytophthora megakarya</name>
    <dbReference type="NCBI Taxonomy" id="4795"/>
    <lineage>
        <taxon>Eukaryota</taxon>
        <taxon>Sar</taxon>
        <taxon>Stramenopiles</taxon>
        <taxon>Oomycota</taxon>
        <taxon>Peronosporomycetes</taxon>
        <taxon>Peronosporales</taxon>
        <taxon>Peronosporaceae</taxon>
        <taxon>Phytophthora</taxon>
    </lineage>
</organism>
<dbReference type="Gene3D" id="4.10.60.10">
    <property type="entry name" value="Zinc finger, CCHC-type"/>
    <property type="match status" value="1"/>
</dbReference>
<feature type="non-terminal residue" evidence="1">
    <location>
        <position position="1"/>
    </location>
</feature>
<dbReference type="AlphaFoldDB" id="A0A225VAY8"/>
<sequence length="175" mass="19147">NNARVKQGTKLKPSGNEGEHACCYCFEAGHFKSDCPTKAADRDPNRKGRSLFRTDVHTVPGMPKKRKSTAINTIKTVLADGETRLNQSGNTVLEQCQQDKTIDDIESLNPAHNEVFEDNGNSAETPTGSPQSMEEIETDVLRRNSSYLNALWLSGISKICEDAGSGLPLCPGRRL</sequence>
<dbReference type="EMBL" id="NBNE01006105">
    <property type="protein sequence ID" value="OWZ02535.1"/>
    <property type="molecule type" value="Genomic_DNA"/>
</dbReference>
<evidence type="ECO:0000313" key="1">
    <source>
        <dbReference type="EMBL" id="OWZ02535.1"/>
    </source>
</evidence>
<dbReference type="OrthoDB" id="127268at2759"/>
<keyword evidence="2" id="KW-1185">Reference proteome</keyword>
<reference evidence="2" key="1">
    <citation type="submission" date="2017-03" db="EMBL/GenBank/DDBJ databases">
        <title>Phytopthora megakarya and P. palmivora, two closely related causual agents of cacao black pod achieved similar genome size and gene model numbers by different mechanisms.</title>
        <authorList>
            <person name="Ali S."/>
            <person name="Shao J."/>
            <person name="Larry D.J."/>
            <person name="Kronmiller B."/>
            <person name="Shen D."/>
            <person name="Strem M.D."/>
            <person name="Melnick R.L."/>
            <person name="Guiltinan M.J."/>
            <person name="Tyler B.M."/>
            <person name="Meinhardt L.W."/>
            <person name="Bailey B.A."/>
        </authorList>
    </citation>
    <scope>NUCLEOTIDE SEQUENCE [LARGE SCALE GENOMIC DNA]</scope>
    <source>
        <strain evidence="2">zdho120</strain>
    </source>
</reference>
<protein>
    <recommendedName>
        <fullName evidence="3">CCHC-type domain-containing protein</fullName>
    </recommendedName>
</protein>
<dbReference type="GO" id="GO:0008270">
    <property type="term" value="F:zinc ion binding"/>
    <property type="evidence" value="ECO:0007669"/>
    <property type="project" value="InterPro"/>
</dbReference>
<dbReference type="InterPro" id="IPR036875">
    <property type="entry name" value="Znf_CCHC_sf"/>
</dbReference>
<evidence type="ECO:0000313" key="2">
    <source>
        <dbReference type="Proteomes" id="UP000198211"/>
    </source>
</evidence>